<dbReference type="InterPro" id="IPR002645">
    <property type="entry name" value="STAS_dom"/>
</dbReference>
<evidence type="ECO:0000259" key="6">
    <source>
        <dbReference type="PROSITE" id="PS50801"/>
    </source>
</evidence>
<feature type="domain" description="STAS" evidence="6">
    <location>
        <begin position="573"/>
        <end position="651"/>
    </location>
</feature>
<dbReference type="PANTHER" id="PTHR43310:SF4">
    <property type="entry name" value="AFR304WP"/>
    <property type="match status" value="1"/>
</dbReference>
<evidence type="ECO:0000256" key="2">
    <source>
        <dbReference type="ARBA" id="ARBA00022692"/>
    </source>
</evidence>
<feature type="transmembrane region" description="Helical" evidence="5">
    <location>
        <begin position="291"/>
        <end position="310"/>
    </location>
</feature>
<feature type="transmembrane region" description="Helical" evidence="5">
    <location>
        <begin position="502"/>
        <end position="530"/>
    </location>
</feature>
<feature type="transmembrane region" description="Helical" evidence="5">
    <location>
        <begin position="262"/>
        <end position="279"/>
    </location>
</feature>
<evidence type="ECO:0000256" key="4">
    <source>
        <dbReference type="ARBA" id="ARBA00023136"/>
    </source>
</evidence>
<keyword evidence="4 5" id="KW-0472">Membrane</keyword>
<feature type="transmembrane region" description="Helical" evidence="5">
    <location>
        <begin position="216"/>
        <end position="242"/>
    </location>
</feature>
<organism evidence="7 8">
    <name type="scientific">Fragilariopsis cylindrus CCMP1102</name>
    <dbReference type="NCBI Taxonomy" id="635003"/>
    <lineage>
        <taxon>Eukaryota</taxon>
        <taxon>Sar</taxon>
        <taxon>Stramenopiles</taxon>
        <taxon>Ochrophyta</taxon>
        <taxon>Bacillariophyta</taxon>
        <taxon>Bacillariophyceae</taxon>
        <taxon>Bacillariophycidae</taxon>
        <taxon>Bacillariales</taxon>
        <taxon>Bacillariaceae</taxon>
        <taxon>Fragilariopsis</taxon>
    </lineage>
</organism>
<dbReference type="EMBL" id="KV784369">
    <property type="protein sequence ID" value="OEU11175.1"/>
    <property type="molecule type" value="Genomic_DNA"/>
</dbReference>
<keyword evidence="3 5" id="KW-1133">Transmembrane helix</keyword>
<sequence length="651" mass="70930">MDSVLGPRASGFETIENAYSVRHSDSEIEPLISGEEWTKTDTDSSSTGYYGSTNTIDFNNKNDTCTITESIGGGSDRNVIQDDDDDDGDESFFAEIPAIIVTLMINFMTAIPFGVAYFPLGWSGKEVLGIRMFLFACITGQIALMFASNFKSPVSSQLIENVPFYHAMAGIVIAEQGYGKEALSTLFFLFGLSSIVTGLVFYGLGKAGLGKVVYYFPNHVLVGFIGGIGVFIGCSSTGVMIGENFTFTADGVRTLYDNSNEFAPVVIFEVVLRILMTVLKDKNGRPKFTLLAPLFFISIIPMYYFALYIFGVSMEQATTAGYFFPSSVEDDDGSGTTPSFLDTVFDGHIMDLLRIVDFTTISWTAVINALGTVIGVSCFSVINVPINIPAFANTCDVEVDMNNELMSHGYSNILTGLFGGIQNVMTYSVSVLYYKSGGKSRAGQVALIIGYIFIFVFGTSTMPYIPRCMAGTLLLHIGVDLFMEGVYYSYEEYDSIEYGGIIVITFVMTFMGMTPALGAGIIVAMTTFALQSVQNLDPIFKITSATTLRNSAWTRPPQALAVLDSTKTGRSKIMVIQLQGNLFFGNAVDLADRIKEALANDKPLIVIMDFTLVTTMDSTAAQTVNKLKNSMTQIFKVETNIFVMGSHRGMC</sequence>
<evidence type="ECO:0000256" key="5">
    <source>
        <dbReference type="SAM" id="Phobius"/>
    </source>
</evidence>
<name>A0A1E7EZD9_9STRA</name>
<dbReference type="Gene3D" id="3.30.750.24">
    <property type="entry name" value="STAS domain"/>
    <property type="match status" value="1"/>
</dbReference>
<keyword evidence="2 5" id="KW-0812">Transmembrane</keyword>
<evidence type="ECO:0000256" key="1">
    <source>
        <dbReference type="ARBA" id="ARBA00004141"/>
    </source>
</evidence>
<dbReference type="Pfam" id="PF01740">
    <property type="entry name" value="STAS"/>
    <property type="match status" value="1"/>
</dbReference>
<dbReference type="PANTHER" id="PTHR43310">
    <property type="entry name" value="SULFATE TRANSPORTER YBAR-RELATED"/>
    <property type="match status" value="1"/>
</dbReference>
<dbReference type="KEGG" id="fcy:FRACYDRAFT_192998"/>
<feature type="transmembrane region" description="Helical" evidence="5">
    <location>
        <begin position="445"/>
        <end position="465"/>
    </location>
</feature>
<dbReference type="GO" id="GO:0016020">
    <property type="term" value="C:membrane"/>
    <property type="evidence" value="ECO:0007669"/>
    <property type="project" value="UniProtKB-SubCell"/>
</dbReference>
<dbReference type="Proteomes" id="UP000095751">
    <property type="component" value="Unassembled WGS sequence"/>
</dbReference>
<dbReference type="OrthoDB" id="409725at2759"/>
<feature type="transmembrane region" description="Helical" evidence="5">
    <location>
        <begin position="132"/>
        <end position="150"/>
    </location>
</feature>
<dbReference type="CDD" id="cd07042">
    <property type="entry name" value="STAS_SulP_like_sulfate_transporter"/>
    <property type="match status" value="1"/>
</dbReference>
<evidence type="ECO:0000313" key="7">
    <source>
        <dbReference type="EMBL" id="OEU11175.1"/>
    </source>
</evidence>
<keyword evidence="8" id="KW-1185">Reference proteome</keyword>
<accession>A0A1E7EZD9</accession>
<evidence type="ECO:0000313" key="8">
    <source>
        <dbReference type="Proteomes" id="UP000095751"/>
    </source>
</evidence>
<dbReference type="Pfam" id="PF00916">
    <property type="entry name" value="Sulfate_transp"/>
    <property type="match status" value="1"/>
</dbReference>
<dbReference type="PROSITE" id="PS50801">
    <property type="entry name" value="STAS"/>
    <property type="match status" value="1"/>
</dbReference>
<dbReference type="AlphaFoldDB" id="A0A1E7EZD9"/>
<feature type="transmembrane region" description="Helical" evidence="5">
    <location>
        <begin position="96"/>
        <end position="120"/>
    </location>
</feature>
<feature type="transmembrane region" description="Helical" evidence="5">
    <location>
        <begin position="413"/>
        <end position="433"/>
    </location>
</feature>
<protein>
    <recommendedName>
        <fullName evidence="6">STAS domain-containing protein</fullName>
    </recommendedName>
</protein>
<comment type="subcellular location">
    <subcellularLocation>
        <location evidence="1">Membrane</location>
        <topology evidence="1">Multi-pass membrane protein</topology>
    </subcellularLocation>
</comment>
<dbReference type="InterPro" id="IPR036513">
    <property type="entry name" value="STAS_dom_sf"/>
</dbReference>
<reference evidence="7 8" key="1">
    <citation type="submission" date="2016-09" db="EMBL/GenBank/DDBJ databases">
        <title>Extensive genetic diversity and differential bi-allelic expression allows diatom success in the polar Southern Ocean.</title>
        <authorList>
            <consortium name="DOE Joint Genome Institute"/>
            <person name="Mock T."/>
            <person name="Otillar R.P."/>
            <person name="Strauss J."/>
            <person name="Dupont C."/>
            <person name="Frickenhaus S."/>
            <person name="Maumus F."/>
            <person name="Mcmullan M."/>
            <person name="Sanges R."/>
            <person name="Schmutz J."/>
            <person name="Toseland A."/>
            <person name="Valas R."/>
            <person name="Veluchamy A."/>
            <person name="Ward B.J."/>
            <person name="Allen A."/>
            <person name="Barry K."/>
            <person name="Falciatore A."/>
            <person name="Ferrante M."/>
            <person name="Fortunato A.E."/>
            <person name="Gloeckner G."/>
            <person name="Gruber A."/>
            <person name="Hipkin R."/>
            <person name="Janech M."/>
            <person name="Kroth P."/>
            <person name="Leese F."/>
            <person name="Lindquist E."/>
            <person name="Lyon B.R."/>
            <person name="Martin J."/>
            <person name="Mayer C."/>
            <person name="Parker M."/>
            <person name="Quesneville H."/>
            <person name="Raymond J."/>
            <person name="Uhlig C."/>
            <person name="Valentin K.U."/>
            <person name="Worden A.Z."/>
            <person name="Armbrust E.V."/>
            <person name="Bowler C."/>
            <person name="Green B."/>
            <person name="Moulton V."/>
            <person name="Van Oosterhout C."/>
            <person name="Grigoriev I."/>
        </authorList>
    </citation>
    <scope>NUCLEOTIDE SEQUENCE [LARGE SCALE GENOMIC DNA]</scope>
    <source>
        <strain evidence="7 8">CCMP1102</strain>
    </source>
</reference>
<evidence type="ECO:0000256" key="3">
    <source>
        <dbReference type="ARBA" id="ARBA00022989"/>
    </source>
</evidence>
<proteinExistence type="predicted"/>
<dbReference type="InterPro" id="IPR011547">
    <property type="entry name" value="SLC26A/SulP_dom"/>
</dbReference>
<dbReference type="InterPro" id="IPR052706">
    <property type="entry name" value="Membrane-Transporter-like"/>
</dbReference>
<dbReference type="InParanoid" id="A0A1E7EZD9"/>
<gene>
    <name evidence="7" type="ORF">FRACYDRAFT_192998</name>
</gene>
<dbReference type="SUPFAM" id="SSF52091">
    <property type="entry name" value="SpoIIaa-like"/>
    <property type="match status" value="1"/>
</dbReference>
<feature type="transmembrane region" description="Helical" evidence="5">
    <location>
        <begin position="186"/>
        <end position="204"/>
    </location>
</feature>